<sequence length="301" mass="33562">MRHADDNREGGLGHPEDGLSDMADRSHERNIFEYELYRQASSGAAPLRVFRNANMRRGMPNYARRIREIRKNLGMNQAEFAAALGVSQGSVSKWEAAKEQPRTTALLKIAELAGLPSFSLFSGTDHNQKRQGGLRAVRVVGSIQSGYGVEAPEWDEEQHFDLMLPTPPIWGPLELSGWIVRGEEIWTNWPPGSYVIAAREADPDDVPQGFRPQKIPLQNGDVVVVSNKIGHLYEVTLKRYFEYDEKTAGLMHLGNETGSAMRPININIGCINGPDFEILGLVIATLRYEIDGDRLTYASVD</sequence>
<dbReference type="KEGG" id="azc:AZC_0831"/>
<dbReference type="Proteomes" id="UP000000270">
    <property type="component" value="Chromosome"/>
</dbReference>
<name>A8HTF6_AZOC5</name>
<protein>
    <submittedName>
        <fullName evidence="3">Putative transcriptional regulator</fullName>
    </submittedName>
</protein>
<dbReference type="InterPro" id="IPR010982">
    <property type="entry name" value="Lambda_DNA-bd_dom_sf"/>
</dbReference>
<reference evidence="3 4" key="4">
    <citation type="journal article" date="2009" name="Appl. Environ. Microbiol.">
        <title>Comparative genome-wide transcriptional profiling of Azorhizobium caulinodans ORS571 grown under free-living and symbiotic conditions.</title>
        <authorList>
            <person name="Tsukada S."/>
            <person name="Aono T."/>
            <person name="Akiba N."/>
            <person name="Lee KB."/>
            <person name="Liu CT."/>
            <person name="Toyazaki H."/>
            <person name="Oyaizu H."/>
        </authorList>
    </citation>
    <scope>NUCLEOTIDE SEQUENCE [LARGE SCALE GENOMIC DNA]</scope>
    <source>
        <strain evidence="4">ATCC 43989 / DSM 5975 / JCM 20966 / LMG 6465 / NBRC 14845 / NCIMB 13405 / ORS 571</strain>
    </source>
</reference>
<feature type="region of interest" description="Disordered" evidence="1">
    <location>
        <begin position="1"/>
        <end position="23"/>
    </location>
</feature>
<dbReference type="InterPro" id="IPR001387">
    <property type="entry name" value="Cro/C1-type_HTH"/>
</dbReference>
<dbReference type="AlphaFoldDB" id="A8HTF6"/>
<dbReference type="Gene3D" id="1.10.260.40">
    <property type="entry name" value="lambda repressor-like DNA-binding domains"/>
    <property type="match status" value="1"/>
</dbReference>
<dbReference type="STRING" id="438753.AZC_0831"/>
<dbReference type="Gene3D" id="2.10.109.10">
    <property type="entry name" value="Umud Fragment, subunit A"/>
    <property type="match status" value="1"/>
</dbReference>
<organism evidence="3 4">
    <name type="scientific">Azorhizobium caulinodans (strain ATCC 43989 / DSM 5975 / JCM 20966 / LMG 6465 / NBRC 14845 / NCIMB 13405 / ORS 571)</name>
    <dbReference type="NCBI Taxonomy" id="438753"/>
    <lineage>
        <taxon>Bacteria</taxon>
        <taxon>Pseudomonadati</taxon>
        <taxon>Pseudomonadota</taxon>
        <taxon>Alphaproteobacteria</taxon>
        <taxon>Hyphomicrobiales</taxon>
        <taxon>Xanthobacteraceae</taxon>
        <taxon>Azorhizobium</taxon>
    </lineage>
</organism>
<dbReference type="CDD" id="cd00093">
    <property type="entry name" value="HTH_XRE"/>
    <property type="match status" value="1"/>
</dbReference>
<dbReference type="RefSeq" id="WP_012169362.1">
    <property type="nucleotide sequence ID" value="NC_009937.1"/>
</dbReference>
<dbReference type="SUPFAM" id="SSF47413">
    <property type="entry name" value="lambda repressor-like DNA-binding domains"/>
    <property type="match status" value="1"/>
</dbReference>
<dbReference type="PROSITE" id="PS50943">
    <property type="entry name" value="HTH_CROC1"/>
    <property type="match status" value="1"/>
</dbReference>
<evidence type="ECO:0000259" key="2">
    <source>
        <dbReference type="PROSITE" id="PS50943"/>
    </source>
</evidence>
<dbReference type="HOGENOM" id="CLU_923314_0_0_5"/>
<dbReference type="GO" id="GO:0003677">
    <property type="term" value="F:DNA binding"/>
    <property type="evidence" value="ECO:0007669"/>
    <property type="project" value="InterPro"/>
</dbReference>
<evidence type="ECO:0000256" key="1">
    <source>
        <dbReference type="SAM" id="MobiDB-lite"/>
    </source>
</evidence>
<dbReference type="Pfam" id="PF01381">
    <property type="entry name" value="HTH_3"/>
    <property type="match status" value="1"/>
</dbReference>
<feature type="domain" description="HTH cro/C1-type" evidence="2">
    <location>
        <begin position="66"/>
        <end position="121"/>
    </location>
</feature>
<accession>A8HTF6</accession>
<proteinExistence type="predicted"/>
<gene>
    <name evidence="3" type="ordered locus">AZC_0831</name>
</gene>
<dbReference type="SMART" id="SM00530">
    <property type="entry name" value="HTH_XRE"/>
    <property type="match status" value="1"/>
</dbReference>
<evidence type="ECO:0000313" key="3">
    <source>
        <dbReference type="EMBL" id="BAF86829.1"/>
    </source>
</evidence>
<reference evidence="3 4" key="3">
    <citation type="journal article" date="2008" name="BMC Genomics">
        <title>The genome of the versatile nitrogen fixer Azorhizobium caulinodans ORS571.</title>
        <authorList>
            <person name="Lee KB."/>
            <person name="Backer P.D."/>
            <person name="Aono T."/>
            <person name="Liu CT."/>
            <person name="Suzuki S."/>
            <person name="Suzuki T."/>
            <person name="Kaneko T."/>
            <person name="Yamada M."/>
            <person name="Tabata S."/>
            <person name="Kupfer D.M."/>
            <person name="Najar F.Z."/>
            <person name="Wiley G.B."/>
            <person name="Roe B."/>
            <person name="Binnewies T.T."/>
            <person name="Ussery D.W."/>
            <person name="D'Haeze W."/>
            <person name="Herder J.D."/>
            <person name="Gevers D."/>
            <person name="Vereecke D."/>
            <person name="Holsters M."/>
            <person name="Oyaizu H."/>
        </authorList>
    </citation>
    <scope>NUCLEOTIDE SEQUENCE [LARGE SCALE GENOMIC DNA]</scope>
    <source>
        <strain evidence="4">ATCC 43989 / DSM 5975 / JCM 20966 / LMG 6465 / NBRC 14845 / NCIMB 13405 / ORS 571</strain>
    </source>
</reference>
<dbReference type="EMBL" id="AP009384">
    <property type="protein sequence ID" value="BAF86829.1"/>
    <property type="molecule type" value="Genomic_DNA"/>
</dbReference>
<reference evidence="3 4" key="1">
    <citation type="journal article" date="2007" name="Appl. Environ. Microbiol.">
        <title>Rhizobial factors required for stem nodule maturation and maintenance in Sesbania rostrata-Azorhizobium caulinodans ORS571 symbiosis.</title>
        <authorList>
            <person name="Suzuki S."/>
            <person name="Aono T."/>
            <person name="Lee KB."/>
            <person name="Suzuki T."/>
            <person name="Liu CT."/>
            <person name="Miwa H."/>
            <person name="Wakao S."/>
            <person name="Iki T."/>
            <person name="Oyaizu H."/>
        </authorList>
    </citation>
    <scope>NUCLEOTIDE SEQUENCE [LARGE SCALE GENOMIC DNA]</scope>
    <source>
        <strain evidence="4">ATCC 43989 / DSM 5975 / JCM 20966 / LMG 6465 / NBRC 14845 / NCIMB 13405 / ORS 571</strain>
    </source>
</reference>
<reference evidence="3 4" key="6">
    <citation type="journal article" date="2011" name="Appl. Environ. Microbiol.">
        <title>Involvement of the azorhizobial chromosome partition gene (parA) in the onset of bacteroid differentiation during Sesbania rostrata stem nodule development.</title>
        <authorList>
            <person name="Liu CT."/>
            <person name="Lee KB."/>
            <person name="Wang YS."/>
            <person name="Peng MH."/>
            <person name="Lee KT."/>
            <person name="Suzuki S."/>
            <person name="Suzuki T."/>
            <person name="Oyaizu H."/>
        </authorList>
    </citation>
    <scope>NUCLEOTIDE SEQUENCE [LARGE SCALE GENOMIC DNA]</scope>
    <source>
        <strain evidence="4">ATCC 43989 / DSM 5975 / JCM 20966 / LMG 6465 / NBRC 14845 / NCIMB 13405 / ORS 571</strain>
    </source>
</reference>
<reference evidence="4" key="2">
    <citation type="submission" date="2007-04" db="EMBL/GenBank/DDBJ databases">
        <title>Complete genome sequence of the nitrogen-fixing bacterium Azorhizobium caulinodans ORS571.</title>
        <authorList>
            <person name="Lee K.B."/>
            <person name="Backer P.D."/>
            <person name="Aono T."/>
            <person name="Liu C.T."/>
            <person name="Suzuki S."/>
            <person name="Suzuki T."/>
            <person name="Kaneko T."/>
            <person name="Yamada M."/>
            <person name="Tabata S."/>
            <person name="Kupfer D.M."/>
            <person name="Najar F.Z."/>
            <person name="Wiley G.B."/>
            <person name="Roe B."/>
            <person name="Binnewies T."/>
            <person name="Ussery D."/>
            <person name="Vereecke D."/>
            <person name="Gevers D."/>
            <person name="Holsters M."/>
            <person name="Oyaizu H."/>
        </authorList>
    </citation>
    <scope>NUCLEOTIDE SEQUENCE [LARGE SCALE GENOMIC DNA]</scope>
    <source>
        <strain evidence="4">ATCC 43989 / DSM 5975 / JCM 20966 / LMG 6465 / NBRC 14845 / NCIMB 13405 / ORS 571</strain>
    </source>
</reference>
<evidence type="ECO:0000313" key="4">
    <source>
        <dbReference type="Proteomes" id="UP000000270"/>
    </source>
</evidence>
<keyword evidence="4" id="KW-1185">Reference proteome</keyword>
<reference evidence="3 4" key="5">
    <citation type="journal article" date="2010" name="Appl. Environ. Microbiol.">
        <title>phrR-like gene praR of Azorhizobium caulinodans ORS571 is essential for symbiosis with Sesbania rostrata and is involved in expression of reb genes.</title>
        <authorList>
            <person name="Akiba N."/>
            <person name="Aono T."/>
            <person name="Toyazaki H."/>
            <person name="Sato S."/>
            <person name="Oyaizu H."/>
        </authorList>
    </citation>
    <scope>NUCLEOTIDE SEQUENCE [LARGE SCALE GENOMIC DNA]</scope>
    <source>
        <strain evidence="4">ATCC 43989 / DSM 5975 / JCM 20966 / LMG 6465 / NBRC 14845 / NCIMB 13405 / ORS 571</strain>
    </source>
</reference>
<dbReference type="eggNOG" id="COG2944">
    <property type="taxonomic scope" value="Bacteria"/>
</dbReference>